<feature type="region of interest" description="Disordered" evidence="1">
    <location>
        <begin position="99"/>
        <end position="125"/>
    </location>
</feature>
<sequence>MRSVTRTWQPKPMVREHDGDALWAGPLPDGPIVRLDDMAALLLETLVEESRVGSDGASPLSAEHVLERLESVLVDRPVDAEETVEQFFADLERVGLVEGVEDGRDPGTARRAPTDSAIGSSEATG</sequence>
<gene>
    <name evidence="2" type="ORF">HNR70_002550</name>
</gene>
<evidence type="ECO:0000256" key="1">
    <source>
        <dbReference type="SAM" id="MobiDB-lite"/>
    </source>
</evidence>
<reference evidence="2 3" key="1">
    <citation type="submission" date="2020-08" db="EMBL/GenBank/DDBJ databases">
        <title>Sequencing the genomes of 1000 actinobacteria strains.</title>
        <authorList>
            <person name="Klenk H.-P."/>
        </authorList>
    </citation>
    <scope>NUCLEOTIDE SEQUENCE [LARGE SCALE GENOMIC DNA]</scope>
    <source>
        <strain evidence="2 3">DSM 28796</strain>
    </source>
</reference>
<accession>A0A841AFM3</accession>
<proteinExistence type="predicted"/>
<name>A0A841AFM3_9MICO</name>
<evidence type="ECO:0000313" key="2">
    <source>
        <dbReference type="EMBL" id="MBB5832737.1"/>
    </source>
</evidence>
<evidence type="ECO:0008006" key="4">
    <source>
        <dbReference type="Google" id="ProtNLM"/>
    </source>
</evidence>
<feature type="compositionally biased region" description="Basic and acidic residues" evidence="1">
    <location>
        <begin position="99"/>
        <end position="108"/>
    </location>
</feature>
<keyword evidence="3" id="KW-1185">Reference proteome</keyword>
<organism evidence="2 3">
    <name type="scientific">Brachybacterium aquaticum</name>
    <dbReference type="NCBI Taxonomy" id="1432564"/>
    <lineage>
        <taxon>Bacteria</taxon>
        <taxon>Bacillati</taxon>
        <taxon>Actinomycetota</taxon>
        <taxon>Actinomycetes</taxon>
        <taxon>Micrococcales</taxon>
        <taxon>Dermabacteraceae</taxon>
        <taxon>Brachybacterium</taxon>
    </lineage>
</organism>
<comment type="caution">
    <text evidence="2">The sequence shown here is derived from an EMBL/GenBank/DDBJ whole genome shotgun (WGS) entry which is preliminary data.</text>
</comment>
<dbReference type="EMBL" id="JACHLZ010000001">
    <property type="protein sequence ID" value="MBB5832737.1"/>
    <property type="molecule type" value="Genomic_DNA"/>
</dbReference>
<dbReference type="AlphaFoldDB" id="A0A841AFM3"/>
<dbReference type="RefSeq" id="WP_184326011.1">
    <property type="nucleotide sequence ID" value="NZ_JACHLZ010000001.1"/>
</dbReference>
<evidence type="ECO:0000313" key="3">
    <source>
        <dbReference type="Proteomes" id="UP000588158"/>
    </source>
</evidence>
<dbReference type="Proteomes" id="UP000588158">
    <property type="component" value="Unassembled WGS sequence"/>
</dbReference>
<protein>
    <recommendedName>
        <fullName evidence="4">PqqD family protein</fullName>
    </recommendedName>
</protein>